<dbReference type="Proteomes" id="UP001148662">
    <property type="component" value="Unassembled WGS sequence"/>
</dbReference>
<proteinExistence type="predicted"/>
<protein>
    <submittedName>
        <fullName evidence="1">Uncharacterized protein</fullName>
    </submittedName>
</protein>
<keyword evidence="2" id="KW-1185">Reference proteome</keyword>
<gene>
    <name evidence="1" type="ORF">NM688_g6093</name>
</gene>
<evidence type="ECO:0000313" key="1">
    <source>
        <dbReference type="EMBL" id="KAJ3541385.1"/>
    </source>
</evidence>
<organism evidence="1 2">
    <name type="scientific">Phlebia brevispora</name>
    <dbReference type="NCBI Taxonomy" id="194682"/>
    <lineage>
        <taxon>Eukaryota</taxon>
        <taxon>Fungi</taxon>
        <taxon>Dikarya</taxon>
        <taxon>Basidiomycota</taxon>
        <taxon>Agaricomycotina</taxon>
        <taxon>Agaricomycetes</taxon>
        <taxon>Polyporales</taxon>
        <taxon>Meruliaceae</taxon>
        <taxon>Phlebia</taxon>
    </lineage>
</organism>
<name>A0ACC1SK69_9APHY</name>
<dbReference type="EMBL" id="JANHOG010001206">
    <property type="protein sequence ID" value="KAJ3541385.1"/>
    <property type="molecule type" value="Genomic_DNA"/>
</dbReference>
<accession>A0ACC1SK69</accession>
<evidence type="ECO:0000313" key="2">
    <source>
        <dbReference type="Proteomes" id="UP001148662"/>
    </source>
</evidence>
<reference evidence="1" key="1">
    <citation type="submission" date="2022-07" db="EMBL/GenBank/DDBJ databases">
        <title>Genome Sequence of Phlebia brevispora.</title>
        <authorList>
            <person name="Buettner E."/>
        </authorList>
    </citation>
    <scope>NUCLEOTIDE SEQUENCE</scope>
    <source>
        <strain evidence="1">MPL23</strain>
    </source>
</reference>
<sequence>MPTTPTSMATFPSLVQENIKPNPHPYAIRTTSTGVLSRSNSSGRNLAASHHHYVPLPPSPTKREVKLHRPVKSLTSKSSFPSLETPKPLPVPPEFTSNAGRPGRRTRAETLPSLPLAPEGSIAPAELPANPKLWTVSQLSTYLLTALRVSTRSLDCDETLPLVIVQDVATIVREAKINGRLFLRLNEEDLER</sequence>
<comment type="caution">
    <text evidence="1">The sequence shown here is derived from an EMBL/GenBank/DDBJ whole genome shotgun (WGS) entry which is preliminary data.</text>
</comment>